<accession>A0A7E4VG84</accession>
<evidence type="ECO:0000313" key="3">
    <source>
        <dbReference type="WBParaSite" id="Pan_g2044.t1"/>
    </source>
</evidence>
<feature type="region of interest" description="Disordered" evidence="1">
    <location>
        <begin position="1"/>
        <end position="38"/>
    </location>
</feature>
<evidence type="ECO:0000256" key="1">
    <source>
        <dbReference type="SAM" id="MobiDB-lite"/>
    </source>
</evidence>
<keyword evidence="2" id="KW-1185">Reference proteome</keyword>
<name>A0A7E4VG84_PANRE</name>
<organism evidence="2 3">
    <name type="scientific">Panagrellus redivivus</name>
    <name type="common">Microworm</name>
    <dbReference type="NCBI Taxonomy" id="6233"/>
    <lineage>
        <taxon>Eukaryota</taxon>
        <taxon>Metazoa</taxon>
        <taxon>Ecdysozoa</taxon>
        <taxon>Nematoda</taxon>
        <taxon>Chromadorea</taxon>
        <taxon>Rhabditida</taxon>
        <taxon>Tylenchina</taxon>
        <taxon>Panagrolaimomorpha</taxon>
        <taxon>Panagrolaimoidea</taxon>
        <taxon>Panagrolaimidae</taxon>
        <taxon>Panagrellus</taxon>
    </lineage>
</organism>
<dbReference type="Proteomes" id="UP000492821">
    <property type="component" value="Unassembled WGS sequence"/>
</dbReference>
<reference evidence="3" key="2">
    <citation type="submission" date="2020-10" db="UniProtKB">
        <authorList>
            <consortium name="WormBaseParasite"/>
        </authorList>
    </citation>
    <scope>IDENTIFICATION</scope>
</reference>
<protein>
    <submittedName>
        <fullName evidence="3">ORF50</fullName>
    </submittedName>
</protein>
<reference evidence="2" key="1">
    <citation type="journal article" date="2013" name="Genetics">
        <title>The draft genome and transcriptome of Panagrellus redivivus are shaped by the harsh demands of a free-living lifestyle.</title>
        <authorList>
            <person name="Srinivasan J."/>
            <person name="Dillman A.R."/>
            <person name="Macchietto M.G."/>
            <person name="Heikkinen L."/>
            <person name="Lakso M."/>
            <person name="Fracchia K.M."/>
            <person name="Antoshechkin I."/>
            <person name="Mortazavi A."/>
            <person name="Wong G."/>
            <person name="Sternberg P.W."/>
        </authorList>
    </citation>
    <scope>NUCLEOTIDE SEQUENCE [LARGE SCALE GENOMIC DNA]</scope>
    <source>
        <strain evidence="2">MT8872</strain>
    </source>
</reference>
<proteinExistence type="predicted"/>
<dbReference type="AlphaFoldDB" id="A0A7E4VG84"/>
<evidence type="ECO:0000313" key="2">
    <source>
        <dbReference type="Proteomes" id="UP000492821"/>
    </source>
</evidence>
<sequence length="337" mass="38021">MSADGDPNPAKKPNRKKPHYAVKDKKCQKSDTPPGIPRAATYDLTRRMLKAFCNDIPDDDYHKFAGLMACGPALDSELFDEANKTPARPFFVDCPEETCPGSDEVPDAVENLSADDVKLLLIRLMSFMAIGKVQSQSAVEKRLTGFLRSTYITNHDDLVAPLVAQLHPVLKKCNKAYMANIDFTRNLVGYIFYAKKEPYGNVMGKLCATVLGLISYAQMSIVEMFQQTEMTFQMRRTRYDPMFLKDVQNMKDTIQRCEAKWGGLFPFCKVLRLEGHEEITCANFPYVHAAISIANPGFAQPEPGTPAFAAREYLEPLYNTTVDFRVIMREEIPFLNL</sequence>
<dbReference type="WBParaSite" id="Pan_g2044.t1">
    <property type="protein sequence ID" value="Pan_g2044.t1"/>
    <property type="gene ID" value="Pan_g2044"/>
</dbReference>